<accession>A0A1G6S6U0</accession>
<evidence type="ECO:0000256" key="1">
    <source>
        <dbReference type="SAM" id="MobiDB-lite"/>
    </source>
</evidence>
<dbReference type="Gene3D" id="1.25.10.10">
    <property type="entry name" value="Leucine-rich Repeat Variant"/>
    <property type="match status" value="1"/>
</dbReference>
<protein>
    <recommendedName>
        <fullName evidence="4">HEAT repeat-containing protein</fullName>
    </recommendedName>
</protein>
<dbReference type="OrthoDB" id="154709at2"/>
<proteinExistence type="predicted"/>
<keyword evidence="3" id="KW-1185">Reference proteome</keyword>
<feature type="compositionally biased region" description="Low complexity" evidence="1">
    <location>
        <begin position="253"/>
        <end position="271"/>
    </location>
</feature>
<organism evidence="2 3">
    <name type="scientific">Sanguibacter gelidistatuariae</name>
    <dbReference type="NCBI Taxonomy" id="1814289"/>
    <lineage>
        <taxon>Bacteria</taxon>
        <taxon>Bacillati</taxon>
        <taxon>Actinomycetota</taxon>
        <taxon>Actinomycetes</taxon>
        <taxon>Micrococcales</taxon>
        <taxon>Sanguibacteraceae</taxon>
        <taxon>Sanguibacter</taxon>
    </lineage>
</organism>
<dbReference type="AlphaFoldDB" id="A0A1G6S6U0"/>
<dbReference type="Proteomes" id="UP000199039">
    <property type="component" value="Unassembled WGS sequence"/>
</dbReference>
<evidence type="ECO:0000313" key="2">
    <source>
        <dbReference type="EMBL" id="SDD11906.1"/>
    </source>
</evidence>
<gene>
    <name evidence="2" type="ORF">SAMN05216410_2879</name>
</gene>
<dbReference type="EMBL" id="FMYH01000005">
    <property type="protein sequence ID" value="SDD11906.1"/>
    <property type="molecule type" value="Genomic_DNA"/>
</dbReference>
<name>A0A1G6S6U0_9MICO</name>
<dbReference type="STRING" id="1814289.SAMN05216410_2879"/>
<evidence type="ECO:0000313" key="3">
    <source>
        <dbReference type="Proteomes" id="UP000199039"/>
    </source>
</evidence>
<evidence type="ECO:0008006" key="4">
    <source>
        <dbReference type="Google" id="ProtNLM"/>
    </source>
</evidence>
<dbReference type="InterPro" id="IPR011989">
    <property type="entry name" value="ARM-like"/>
</dbReference>
<sequence>MPLSPPDLGSLSVFDLRAHLLAGSGLPGPRANLSLVDRCAAEVDLTTLRRLSGETDEYLATCGTAGVGRAMAGTEVGTETFAALLGVLTERARDDRWRVREGVARGLQLAADVIAPASAVWGPASPVASAISTWTLSEDPRLVRAALATICEPRLLHAPEAAAAALASCGRATTLFASADAATRRTDAWVSLRKTLEYAWSVAVAADSAAGLPVFRRLLDDPSPVVRSLASKNRTRSRLAKIVDRAPDPPAPQATAAPQAAAPAGRAPSGR</sequence>
<feature type="region of interest" description="Disordered" evidence="1">
    <location>
        <begin position="229"/>
        <end position="271"/>
    </location>
</feature>
<reference evidence="2 3" key="1">
    <citation type="submission" date="2016-09" db="EMBL/GenBank/DDBJ databases">
        <authorList>
            <person name="Capua I."/>
            <person name="De Benedictis P."/>
            <person name="Joannis T."/>
            <person name="Lombin L.H."/>
            <person name="Cattoli G."/>
        </authorList>
    </citation>
    <scope>NUCLEOTIDE SEQUENCE [LARGE SCALE GENOMIC DNA]</scope>
    <source>
        <strain evidence="2 3">ISLP-3</strain>
    </source>
</reference>
<dbReference type="RefSeq" id="WP_093184205.1">
    <property type="nucleotide sequence ID" value="NZ_FMYH01000005.1"/>
</dbReference>